<feature type="transmembrane region" description="Helical" evidence="7">
    <location>
        <begin position="109"/>
        <end position="128"/>
    </location>
</feature>
<dbReference type="Pfam" id="PF07681">
    <property type="entry name" value="DoxX"/>
    <property type="match status" value="1"/>
</dbReference>
<comment type="similarity">
    <text evidence="2">Belongs to the DoxX family.</text>
</comment>
<evidence type="ECO:0000256" key="4">
    <source>
        <dbReference type="ARBA" id="ARBA00022692"/>
    </source>
</evidence>
<keyword evidence="3" id="KW-1003">Cell membrane</keyword>
<dbReference type="EMBL" id="CP024201">
    <property type="protein sequence ID" value="ATQ43020.1"/>
    <property type="molecule type" value="Genomic_DNA"/>
</dbReference>
<sequence>MRDFLFLPSLARHQDASILALRLVTGGFLIWGVWDNVTSPADMAKFVAFLTSHKFPAPELLAPLSVYTQLAAGVGMILGLFTRWAGILAALNMLVAIAMVDRFGGIRGMWPAGALVLIGLYFAAHGAGRFSLDGALEGATGAKGRNRR</sequence>
<evidence type="ECO:0000256" key="3">
    <source>
        <dbReference type="ARBA" id="ARBA00022475"/>
    </source>
</evidence>
<name>A0A2D2AYC1_9CAUL</name>
<dbReference type="InterPro" id="IPR032808">
    <property type="entry name" value="DoxX"/>
</dbReference>
<dbReference type="InterPro" id="IPR051907">
    <property type="entry name" value="DoxX-like_oxidoreductase"/>
</dbReference>
<accession>A0A2D2AYC1</accession>
<feature type="transmembrane region" description="Helical" evidence="7">
    <location>
        <begin position="70"/>
        <end position="97"/>
    </location>
</feature>
<evidence type="ECO:0000256" key="7">
    <source>
        <dbReference type="SAM" id="Phobius"/>
    </source>
</evidence>
<evidence type="ECO:0000256" key="6">
    <source>
        <dbReference type="ARBA" id="ARBA00023136"/>
    </source>
</evidence>
<keyword evidence="5 7" id="KW-1133">Transmembrane helix</keyword>
<gene>
    <name evidence="8" type="ORF">CSW64_11675</name>
</gene>
<dbReference type="PANTHER" id="PTHR33452:SF1">
    <property type="entry name" value="INNER MEMBRANE PROTEIN YPHA-RELATED"/>
    <property type="match status" value="1"/>
</dbReference>
<dbReference type="GO" id="GO:0005886">
    <property type="term" value="C:plasma membrane"/>
    <property type="evidence" value="ECO:0007669"/>
    <property type="project" value="UniProtKB-SubCell"/>
</dbReference>
<dbReference type="OrthoDB" id="346004at2"/>
<protein>
    <submittedName>
        <fullName evidence="8">DoxX family protein</fullName>
    </submittedName>
</protein>
<evidence type="ECO:0000256" key="5">
    <source>
        <dbReference type="ARBA" id="ARBA00022989"/>
    </source>
</evidence>
<dbReference type="Proteomes" id="UP000228945">
    <property type="component" value="Chromosome"/>
</dbReference>
<dbReference type="RefSeq" id="WP_099622271.1">
    <property type="nucleotide sequence ID" value="NZ_CP024201.1"/>
</dbReference>
<keyword evidence="6 7" id="KW-0472">Membrane</keyword>
<organism evidence="8 9">
    <name type="scientific">Caulobacter mirabilis</name>
    <dbReference type="NCBI Taxonomy" id="69666"/>
    <lineage>
        <taxon>Bacteria</taxon>
        <taxon>Pseudomonadati</taxon>
        <taxon>Pseudomonadota</taxon>
        <taxon>Alphaproteobacteria</taxon>
        <taxon>Caulobacterales</taxon>
        <taxon>Caulobacteraceae</taxon>
        <taxon>Caulobacter</taxon>
    </lineage>
</organism>
<keyword evidence="4 7" id="KW-0812">Transmembrane</keyword>
<keyword evidence="9" id="KW-1185">Reference proteome</keyword>
<reference evidence="8 9" key="1">
    <citation type="submission" date="2017-10" db="EMBL/GenBank/DDBJ databases">
        <title>Genome sequence of Caulobacter mirabilis FWC38.</title>
        <authorList>
            <person name="Fiebig A."/>
            <person name="Crosson S."/>
        </authorList>
    </citation>
    <scope>NUCLEOTIDE SEQUENCE [LARGE SCALE GENOMIC DNA]</scope>
    <source>
        <strain evidence="8 9">FWC 38</strain>
    </source>
</reference>
<evidence type="ECO:0000313" key="8">
    <source>
        <dbReference type="EMBL" id="ATQ43020.1"/>
    </source>
</evidence>
<dbReference type="AlphaFoldDB" id="A0A2D2AYC1"/>
<comment type="subcellular location">
    <subcellularLocation>
        <location evidence="1">Cell membrane</location>
        <topology evidence="1">Multi-pass membrane protein</topology>
    </subcellularLocation>
</comment>
<dbReference type="KEGG" id="cmb:CSW64_11675"/>
<dbReference type="PANTHER" id="PTHR33452">
    <property type="entry name" value="OXIDOREDUCTASE CATD-RELATED"/>
    <property type="match status" value="1"/>
</dbReference>
<evidence type="ECO:0000256" key="1">
    <source>
        <dbReference type="ARBA" id="ARBA00004651"/>
    </source>
</evidence>
<evidence type="ECO:0000313" key="9">
    <source>
        <dbReference type="Proteomes" id="UP000228945"/>
    </source>
</evidence>
<proteinExistence type="inferred from homology"/>
<evidence type="ECO:0000256" key="2">
    <source>
        <dbReference type="ARBA" id="ARBA00006679"/>
    </source>
</evidence>